<reference evidence="2 3" key="1">
    <citation type="submission" date="2023-08" db="EMBL/GenBank/DDBJ databases">
        <title>Comparative genomics and taxonomic characterization of three novel marine species of genus Marivirga.</title>
        <authorList>
            <person name="Muhammad N."/>
            <person name="Kim S.-G."/>
        </authorList>
    </citation>
    <scope>NUCLEOTIDE SEQUENCE [LARGE SCALE GENOMIC DNA]</scope>
    <source>
        <strain evidence="2 3">BDSF4-3</strain>
    </source>
</reference>
<feature type="transmembrane region" description="Helical" evidence="1">
    <location>
        <begin position="28"/>
        <end position="48"/>
    </location>
</feature>
<dbReference type="RefSeq" id="WP_308349834.1">
    <property type="nucleotide sequence ID" value="NZ_CP129971.1"/>
</dbReference>
<keyword evidence="1" id="KW-0472">Membrane</keyword>
<keyword evidence="3" id="KW-1185">Reference proteome</keyword>
<name>A0AA51RCP9_9BACT</name>
<dbReference type="KEGG" id="msaa:QYS49_32140"/>
<proteinExistence type="predicted"/>
<evidence type="ECO:0008006" key="4">
    <source>
        <dbReference type="Google" id="ProtNLM"/>
    </source>
</evidence>
<dbReference type="Proteomes" id="UP001230496">
    <property type="component" value="Chromosome"/>
</dbReference>
<evidence type="ECO:0000313" key="3">
    <source>
        <dbReference type="Proteomes" id="UP001230496"/>
    </source>
</evidence>
<evidence type="ECO:0000256" key="1">
    <source>
        <dbReference type="SAM" id="Phobius"/>
    </source>
</evidence>
<protein>
    <recommendedName>
        <fullName evidence="4">YcxB-like protein domain-containing protein</fullName>
    </recommendedName>
</protein>
<keyword evidence="1" id="KW-0812">Transmembrane</keyword>
<gene>
    <name evidence="2" type="ORF">QYS49_32140</name>
</gene>
<accession>A0AA51RCP9</accession>
<dbReference type="AlphaFoldDB" id="A0AA51RCP9"/>
<dbReference type="EMBL" id="CP129971">
    <property type="protein sequence ID" value="WMN12033.1"/>
    <property type="molecule type" value="Genomic_DNA"/>
</dbReference>
<feature type="transmembrane region" description="Helical" evidence="1">
    <location>
        <begin position="60"/>
        <end position="78"/>
    </location>
</feature>
<sequence>MEAQLEVEGKRINLGAGRTDISEKNGRIFNFIAGFLFLAMTIIIIPKLLNESESNFADKLLPLLYLAIAIFYLGKASIAQSKTSKYAPHFIVSENVMKIKTSVFKKSEFINWDDVKKVEFGKYKIGIKDKAGLQYYPYKTRKETSIELKNSIKAIAQQKGIEVENSLKR</sequence>
<keyword evidence="1" id="KW-1133">Transmembrane helix</keyword>
<organism evidence="2 3">
    <name type="scientific">Marivirga salinarum</name>
    <dbReference type="NCBI Taxonomy" id="3059078"/>
    <lineage>
        <taxon>Bacteria</taxon>
        <taxon>Pseudomonadati</taxon>
        <taxon>Bacteroidota</taxon>
        <taxon>Cytophagia</taxon>
        <taxon>Cytophagales</taxon>
        <taxon>Marivirgaceae</taxon>
        <taxon>Marivirga</taxon>
    </lineage>
</organism>
<evidence type="ECO:0000313" key="2">
    <source>
        <dbReference type="EMBL" id="WMN12033.1"/>
    </source>
</evidence>